<feature type="transmembrane region" description="Helical" evidence="9">
    <location>
        <begin position="435"/>
        <end position="457"/>
    </location>
</feature>
<gene>
    <name evidence="11" type="ORF">FOZ76_07420</name>
</gene>
<dbReference type="InterPro" id="IPR050366">
    <property type="entry name" value="BP-dependent_transpt_permease"/>
</dbReference>
<keyword evidence="7 9" id="KW-1133">Transmembrane helix</keyword>
<evidence type="ECO:0000256" key="8">
    <source>
        <dbReference type="ARBA" id="ARBA00023136"/>
    </source>
</evidence>
<proteinExistence type="inferred from homology"/>
<dbReference type="Gene3D" id="1.10.3720.10">
    <property type="entry name" value="MetI-like"/>
    <property type="match status" value="1"/>
</dbReference>
<keyword evidence="8 9" id="KW-0472">Membrane</keyword>
<dbReference type="GO" id="GO:0055085">
    <property type="term" value="P:transmembrane transport"/>
    <property type="evidence" value="ECO:0007669"/>
    <property type="project" value="InterPro"/>
</dbReference>
<dbReference type="GO" id="GO:0015031">
    <property type="term" value="P:protein transport"/>
    <property type="evidence" value="ECO:0007669"/>
    <property type="project" value="UniProtKB-KW"/>
</dbReference>
<dbReference type="OrthoDB" id="9783218at2"/>
<dbReference type="AlphaFoldDB" id="A0A556AW12"/>
<keyword evidence="4 9" id="KW-0812">Transmembrane</keyword>
<name>A0A556AW12_9BURK</name>
<dbReference type="PANTHER" id="PTHR43386">
    <property type="entry name" value="OLIGOPEPTIDE TRANSPORT SYSTEM PERMEASE PROTEIN APPC"/>
    <property type="match status" value="1"/>
</dbReference>
<evidence type="ECO:0000313" key="11">
    <source>
        <dbReference type="EMBL" id="TSH97139.1"/>
    </source>
</evidence>
<feature type="transmembrane region" description="Helical" evidence="9">
    <location>
        <begin position="250"/>
        <end position="273"/>
    </location>
</feature>
<dbReference type="PANTHER" id="PTHR43386:SF24">
    <property type="entry name" value="OLIGOPEPTIDE TRANSPORT SYSTEM PERMEASE PROTEIN AMID"/>
    <property type="match status" value="1"/>
</dbReference>
<sequence>MPKFVLLWTDAALFLLMLAVLGYAWRVHRSPNLRATWSRVLHDTPAMCAAVVLLMFSLIAILDSVHYRPALPPVQGAAADAPRAYAPVTRSLLDAVLERGMPAAERSWSAPLAIRQFTKETELIDGEPVRDFPRLVSGGAHLGEHTERWVGDVLTRAGAGLAAGAAAAVVLALLTSTLLAMQWRLGWREACRDIAAGVTRVPWRAMLITAACVCLLVGLVAGLGSGYHVLGTDRTGNDVLVQALKSVRTALVIGSLTTIAMLPFAIVFGLAAGYFKGWVDDIIQYIYTTLTSIPGVLLIAACVLMLQVFIDTHPEMFTTAAERADVRLFMLCVILGFTGWAGLCRLLRAEALKLSELEYVQAARAFGVGHWRIIVRHLLPNVMHIVLITVVLEFSSLVLYEAVLSYLGVGVDPSMNSFGSMIDMARTEMSRDPMIWWNLLAAFVFMLALVLAANLFSDAVRDAFDPRGGLVRARRRRVPAGGRA</sequence>
<dbReference type="SUPFAM" id="SSF161098">
    <property type="entry name" value="MetI-like"/>
    <property type="match status" value="1"/>
</dbReference>
<feature type="transmembrane region" description="Helical" evidence="9">
    <location>
        <begin position="382"/>
        <end position="407"/>
    </location>
</feature>
<evidence type="ECO:0000256" key="9">
    <source>
        <dbReference type="RuleBase" id="RU363032"/>
    </source>
</evidence>
<dbReference type="RefSeq" id="WP_143947506.1">
    <property type="nucleotide sequence ID" value="NZ_BAABMB010000002.1"/>
</dbReference>
<evidence type="ECO:0000256" key="5">
    <source>
        <dbReference type="ARBA" id="ARBA00022856"/>
    </source>
</evidence>
<reference evidence="11 12" key="1">
    <citation type="submission" date="2019-07" db="EMBL/GenBank/DDBJ databases">
        <title>Qingshengfaniella alkalisoli gen. nov., sp. nov., isolated from saline soil.</title>
        <authorList>
            <person name="Xu L."/>
            <person name="Huang X.-X."/>
            <person name="Sun J.-Q."/>
        </authorList>
    </citation>
    <scope>NUCLEOTIDE SEQUENCE [LARGE SCALE GENOMIC DNA]</scope>
    <source>
        <strain evidence="11 12">DSM 27279</strain>
    </source>
</reference>
<dbReference type="EMBL" id="VLTJ01000011">
    <property type="protein sequence ID" value="TSH97139.1"/>
    <property type="molecule type" value="Genomic_DNA"/>
</dbReference>
<dbReference type="InterPro" id="IPR035906">
    <property type="entry name" value="MetI-like_sf"/>
</dbReference>
<dbReference type="Proteomes" id="UP000318405">
    <property type="component" value="Unassembled WGS sequence"/>
</dbReference>
<evidence type="ECO:0000313" key="12">
    <source>
        <dbReference type="Proteomes" id="UP000318405"/>
    </source>
</evidence>
<evidence type="ECO:0000256" key="6">
    <source>
        <dbReference type="ARBA" id="ARBA00022927"/>
    </source>
</evidence>
<keyword evidence="3" id="KW-1003">Cell membrane</keyword>
<evidence type="ECO:0000256" key="4">
    <source>
        <dbReference type="ARBA" id="ARBA00022692"/>
    </source>
</evidence>
<accession>A0A556AW12</accession>
<feature type="transmembrane region" description="Helical" evidence="9">
    <location>
        <begin position="6"/>
        <end position="25"/>
    </location>
</feature>
<feature type="transmembrane region" description="Helical" evidence="9">
    <location>
        <begin position="157"/>
        <end position="180"/>
    </location>
</feature>
<evidence type="ECO:0000256" key="3">
    <source>
        <dbReference type="ARBA" id="ARBA00022475"/>
    </source>
</evidence>
<feature type="transmembrane region" description="Helical" evidence="9">
    <location>
        <begin position="201"/>
        <end position="230"/>
    </location>
</feature>
<evidence type="ECO:0000256" key="1">
    <source>
        <dbReference type="ARBA" id="ARBA00004651"/>
    </source>
</evidence>
<dbReference type="PROSITE" id="PS50928">
    <property type="entry name" value="ABC_TM1"/>
    <property type="match status" value="1"/>
</dbReference>
<comment type="subcellular location">
    <subcellularLocation>
        <location evidence="1 9">Cell membrane</location>
        <topology evidence="1 9">Multi-pass membrane protein</topology>
    </subcellularLocation>
</comment>
<evidence type="ECO:0000256" key="2">
    <source>
        <dbReference type="ARBA" id="ARBA00022448"/>
    </source>
</evidence>
<comment type="caution">
    <text evidence="11">The sequence shown here is derived from an EMBL/GenBank/DDBJ whole genome shotgun (WGS) entry which is preliminary data.</text>
</comment>
<dbReference type="Pfam" id="PF00528">
    <property type="entry name" value="BPD_transp_1"/>
    <property type="match status" value="1"/>
</dbReference>
<comment type="similarity">
    <text evidence="9">Belongs to the binding-protein-dependent transport system permease family.</text>
</comment>
<keyword evidence="12" id="KW-1185">Reference proteome</keyword>
<dbReference type="GO" id="GO:0015833">
    <property type="term" value="P:peptide transport"/>
    <property type="evidence" value="ECO:0007669"/>
    <property type="project" value="UniProtKB-KW"/>
</dbReference>
<feature type="transmembrane region" description="Helical" evidence="9">
    <location>
        <begin position="328"/>
        <end position="347"/>
    </location>
</feature>
<evidence type="ECO:0000256" key="7">
    <source>
        <dbReference type="ARBA" id="ARBA00022989"/>
    </source>
</evidence>
<dbReference type="InterPro" id="IPR000515">
    <property type="entry name" value="MetI-like"/>
</dbReference>
<keyword evidence="6" id="KW-0653">Protein transport</keyword>
<keyword evidence="5" id="KW-0571">Peptide transport</keyword>
<feature type="transmembrane region" description="Helical" evidence="9">
    <location>
        <begin position="46"/>
        <end position="67"/>
    </location>
</feature>
<dbReference type="GO" id="GO:0005886">
    <property type="term" value="C:plasma membrane"/>
    <property type="evidence" value="ECO:0007669"/>
    <property type="project" value="UniProtKB-SubCell"/>
</dbReference>
<feature type="domain" description="ABC transmembrane type-1" evidence="10">
    <location>
        <begin position="247"/>
        <end position="457"/>
    </location>
</feature>
<organism evidence="11 12">
    <name type="scientific">Verticiella sediminum</name>
    <dbReference type="NCBI Taxonomy" id="1247510"/>
    <lineage>
        <taxon>Bacteria</taxon>
        <taxon>Pseudomonadati</taxon>
        <taxon>Pseudomonadota</taxon>
        <taxon>Betaproteobacteria</taxon>
        <taxon>Burkholderiales</taxon>
        <taxon>Alcaligenaceae</taxon>
        <taxon>Verticiella</taxon>
    </lineage>
</organism>
<feature type="transmembrane region" description="Helical" evidence="9">
    <location>
        <begin position="285"/>
        <end position="308"/>
    </location>
</feature>
<dbReference type="CDD" id="cd06261">
    <property type="entry name" value="TM_PBP2"/>
    <property type="match status" value="1"/>
</dbReference>
<keyword evidence="2 9" id="KW-0813">Transport</keyword>
<evidence type="ECO:0000259" key="10">
    <source>
        <dbReference type="PROSITE" id="PS50928"/>
    </source>
</evidence>
<protein>
    <submittedName>
        <fullName evidence="11">ABC transporter permease</fullName>
    </submittedName>
</protein>